<name>A0A7Y0SEE5_VIBPH</name>
<comment type="caution">
    <text evidence="1">The sequence shown here is derived from an EMBL/GenBank/DDBJ whole genome shotgun (WGS) entry which is preliminary data.</text>
</comment>
<organism evidence="1 2">
    <name type="scientific">Vibrio parahaemolyticus</name>
    <dbReference type="NCBI Taxonomy" id="670"/>
    <lineage>
        <taxon>Bacteria</taxon>
        <taxon>Pseudomonadati</taxon>
        <taxon>Pseudomonadota</taxon>
        <taxon>Gammaproteobacteria</taxon>
        <taxon>Vibrionales</taxon>
        <taxon>Vibrionaceae</taxon>
        <taxon>Vibrio</taxon>
    </lineage>
</organism>
<evidence type="ECO:0000313" key="1">
    <source>
        <dbReference type="EMBL" id="NMU81919.1"/>
    </source>
</evidence>
<sequence>VVAELYDCQVAKISLEAEKVKLLPGANEVQPISFAEAENNECKVIGNKVVSESQKGSLFDELSNQVYMAGGNRYHVTNIIESEGQTPTSV</sequence>
<feature type="non-terminal residue" evidence="1">
    <location>
        <position position="90"/>
    </location>
</feature>
<evidence type="ECO:0000313" key="2">
    <source>
        <dbReference type="Proteomes" id="UP000518904"/>
    </source>
</evidence>
<reference evidence="1 2" key="1">
    <citation type="submission" date="2020-04" db="EMBL/GenBank/DDBJ databases">
        <title>Whole-genome sequencing of Vibrio spp. from China reveals different genetic environments of blaCTX-M-14 among diverse lineages.</title>
        <authorList>
            <person name="Zheng Z."/>
            <person name="Ye L."/>
            <person name="Chen S."/>
        </authorList>
    </citation>
    <scope>NUCLEOTIDE SEQUENCE [LARGE SCALE GENOMIC DNA]</scope>
    <source>
        <strain evidence="1 2">Vb0551</strain>
    </source>
</reference>
<dbReference type="EMBL" id="JABCLB010000403">
    <property type="protein sequence ID" value="NMU81919.1"/>
    <property type="molecule type" value="Genomic_DNA"/>
</dbReference>
<proteinExistence type="predicted"/>
<gene>
    <name evidence="1" type="ORF">HKB16_03410</name>
</gene>
<accession>A0A7Y0SEE5</accession>
<protein>
    <submittedName>
        <fullName evidence="1">DUF1471 domain-containing protein</fullName>
    </submittedName>
</protein>
<dbReference type="Proteomes" id="UP000518904">
    <property type="component" value="Unassembled WGS sequence"/>
</dbReference>
<feature type="non-terminal residue" evidence="1">
    <location>
        <position position="1"/>
    </location>
</feature>
<dbReference type="AlphaFoldDB" id="A0A7Y0SEE5"/>